<dbReference type="NCBIfam" id="TIGR01635">
    <property type="entry name" value="tail_comp_S"/>
    <property type="match status" value="1"/>
</dbReference>
<name>I0AFP9_IGNAJ</name>
<dbReference type="HOGENOM" id="CLU_117141_0_0_10"/>
<dbReference type="Pfam" id="PF05069">
    <property type="entry name" value="Phage_tail_S"/>
    <property type="match status" value="1"/>
</dbReference>
<dbReference type="AlphaFoldDB" id="I0AFP9"/>
<accession>I0AFP9</accession>
<proteinExistence type="predicted"/>
<organism evidence="1 2">
    <name type="scientific">Ignavibacterium album (strain DSM 19864 / JCM 16511 / NBRC 101810 / Mat9-16)</name>
    <dbReference type="NCBI Taxonomy" id="945713"/>
    <lineage>
        <taxon>Bacteria</taxon>
        <taxon>Pseudomonadati</taxon>
        <taxon>Ignavibacteriota</taxon>
        <taxon>Ignavibacteria</taxon>
        <taxon>Ignavibacteriales</taxon>
        <taxon>Ignavibacteriaceae</taxon>
        <taxon>Ignavibacterium</taxon>
    </lineage>
</organism>
<evidence type="ECO:0000313" key="2">
    <source>
        <dbReference type="Proteomes" id="UP000007394"/>
    </source>
</evidence>
<dbReference type="STRING" id="945713.IALB_0092"/>
<protein>
    <submittedName>
        <fullName evidence="1">Mu-like prophage protein GPG</fullName>
    </submittedName>
</protein>
<dbReference type="KEGG" id="ial:IALB_0092"/>
<keyword evidence="2" id="KW-1185">Reference proteome</keyword>
<evidence type="ECO:0000313" key="1">
    <source>
        <dbReference type="EMBL" id="AFH47806.1"/>
    </source>
</evidence>
<sequence length="169" mass="19533">MTNEFKSPEILDLLKEKVNKKNNLMVSIAETMRVAVLKNFETQGNRIGKPWQRLSPVTIKQREKKGYWPGKILQRTGQLKRSILSSYGDDYAQVSTNLIYAAIQNYGGIIHRSSLKTYLRKKREGKEAKKPGRNKMRSIRIPARPFMKLNDQDLEKIKSKIINALTKND</sequence>
<dbReference type="InterPro" id="IPR006522">
    <property type="entry name" value="Phage_virion_morphogenesis"/>
</dbReference>
<dbReference type="RefSeq" id="WP_014558966.1">
    <property type="nucleotide sequence ID" value="NC_017464.1"/>
</dbReference>
<dbReference type="Proteomes" id="UP000007394">
    <property type="component" value="Chromosome"/>
</dbReference>
<dbReference type="eggNOG" id="COG5005">
    <property type="taxonomic scope" value="Bacteria"/>
</dbReference>
<gene>
    <name evidence="1" type="ordered locus">IALB_0092</name>
</gene>
<dbReference type="EMBL" id="CP003418">
    <property type="protein sequence ID" value="AFH47806.1"/>
    <property type="molecule type" value="Genomic_DNA"/>
</dbReference>
<dbReference type="OrthoDB" id="307702at2"/>
<reference evidence="1 2" key="1">
    <citation type="journal article" date="2012" name="Front. Microbiol.">
        <title>Complete genome of Ignavibacterium album, a metabolically versatile, flagellated, facultative anaerobe from the phylum Chlorobi.</title>
        <authorList>
            <person name="Liu Z."/>
            <person name="Frigaard N.-U."/>
            <person name="Vogl K."/>
            <person name="Iino T."/>
            <person name="Ohkuma M."/>
            <person name="Overmann J."/>
            <person name="Bryant D.A."/>
        </authorList>
    </citation>
    <scope>NUCLEOTIDE SEQUENCE [LARGE SCALE GENOMIC DNA]</scope>
    <source>
        <strain evidence="2">DSM 19864 / JCM 16511 / NBRC 101810 / Mat9-16</strain>
    </source>
</reference>